<dbReference type="InterPro" id="IPR032466">
    <property type="entry name" value="Metal_Hydrolase"/>
</dbReference>
<dbReference type="PANTHER" id="PTHR11113:SF14">
    <property type="entry name" value="N-ACETYLGLUCOSAMINE-6-PHOSPHATE DEACETYLASE"/>
    <property type="match status" value="1"/>
</dbReference>
<dbReference type="RefSeq" id="WP_145061307.1">
    <property type="nucleotide sequence ID" value="NZ_CP036287.1"/>
</dbReference>
<dbReference type="SUPFAM" id="SSF51556">
    <property type="entry name" value="Metallo-dependent hydrolases"/>
    <property type="match status" value="1"/>
</dbReference>
<organism evidence="3 4">
    <name type="scientific">Engelhardtia mirabilis</name>
    <dbReference type="NCBI Taxonomy" id="2528011"/>
    <lineage>
        <taxon>Bacteria</taxon>
        <taxon>Pseudomonadati</taxon>
        <taxon>Planctomycetota</taxon>
        <taxon>Planctomycetia</taxon>
        <taxon>Planctomycetia incertae sedis</taxon>
        <taxon>Engelhardtia</taxon>
    </lineage>
</organism>
<name>A0A518BDI5_9BACT</name>
<evidence type="ECO:0000313" key="4">
    <source>
        <dbReference type="Proteomes" id="UP000316921"/>
    </source>
</evidence>
<dbReference type="GO" id="GO:0008448">
    <property type="term" value="F:N-acetylglucosamine-6-phosphate deacetylase activity"/>
    <property type="evidence" value="ECO:0007669"/>
    <property type="project" value="TreeGrafter"/>
</dbReference>
<evidence type="ECO:0000256" key="2">
    <source>
        <dbReference type="ARBA" id="ARBA00022801"/>
    </source>
</evidence>
<keyword evidence="4" id="KW-1185">Reference proteome</keyword>
<dbReference type="GO" id="GO:0050480">
    <property type="term" value="F:imidazolonepropionase activity"/>
    <property type="evidence" value="ECO:0007669"/>
    <property type="project" value="UniProtKB-EC"/>
</dbReference>
<reference evidence="3 4" key="1">
    <citation type="submission" date="2019-02" db="EMBL/GenBank/DDBJ databases">
        <title>Deep-cultivation of Planctomycetes and their phenomic and genomic characterization uncovers novel biology.</title>
        <authorList>
            <person name="Wiegand S."/>
            <person name="Jogler M."/>
            <person name="Boedeker C."/>
            <person name="Pinto D."/>
            <person name="Vollmers J."/>
            <person name="Rivas-Marin E."/>
            <person name="Kohn T."/>
            <person name="Peeters S.H."/>
            <person name="Heuer A."/>
            <person name="Rast P."/>
            <person name="Oberbeckmann S."/>
            <person name="Bunk B."/>
            <person name="Jeske O."/>
            <person name="Meyerdierks A."/>
            <person name="Storesund J.E."/>
            <person name="Kallscheuer N."/>
            <person name="Luecker S."/>
            <person name="Lage O.M."/>
            <person name="Pohl T."/>
            <person name="Merkel B.J."/>
            <person name="Hornburger P."/>
            <person name="Mueller R.-W."/>
            <person name="Bruemmer F."/>
            <person name="Labrenz M."/>
            <person name="Spormann A.M."/>
            <person name="Op den Camp H."/>
            <person name="Overmann J."/>
            <person name="Amann R."/>
            <person name="Jetten M.S.M."/>
            <person name="Mascher T."/>
            <person name="Medema M.H."/>
            <person name="Devos D.P."/>
            <person name="Kaster A.-K."/>
            <person name="Ovreas L."/>
            <person name="Rohde M."/>
            <person name="Galperin M.Y."/>
            <person name="Jogler C."/>
        </authorList>
    </citation>
    <scope>NUCLEOTIDE SEQUENCE [LARGE SCALE GENOMIC DNA]</scope>
    <source>
        <strain evidence="3 4">Pla133</strain>
    </source>
</reference>
<dbReference type="Gene3D" id="2.30.40.10">
    <property type="entry name" value="Urease, subunit C, domain 1"/>
    <property type="match status" value="1"/>
</dbReference>
<evidence type="ECO:0000256" key="1">
    <source>
        <dbReference type="ARBA" id="ARBA00010716"/>
    </source>
</evidence>
<dbReference type="GO" id="GO:0006046">
    <property type="term" value="P:N-acetylglucosamine catabolic process"/>
    <property type="evidence" value="ECO:0007669"/>
    <property type="project" value="TreeGrafter"/>
</dbReference>
<comment type="similarity">
    <text evidence="1">Belongs to the metallo-dependent hydrolases superfamily. NagA family.</text>
</comment>
<accession>A0A518BDI5</accession>
<evidence type="ECO:0000313" key="3">
    <source>
        <dbReference type="EMBL" id="QDU65051.1"/>
    </source>
</evidence>
<dbReference type="Gene3D" id="3.20.20.140">
    <property type="entry name" value="Metal-dependent hydrolases"/>
    <property type="match status" value="1"/>
</dbReference>
<dbReference type="EMBL" id="CP036287">
    <property type="protein sequence ID" value="QDU65051.1"/>
    <property type="molecule type" value="Genomic_DNA"/>
</dbReference>
<gene>
    <name evidence="3" type="primary">hutI_1</name>
    <name evidence="3" type="ORF">Pla133_01140</name>
</gene>
<dbReference type="SUPFAM" id="SSF51338">
    <property type="entry name" value="Composite domain of metallo-dependent hydrolases"/>
    <property type="match status" value="1"/>
</dbReference>
<dbReference type="InterPro" id="IPR011059">
    <property type="entry name" value="Metal-dep_hydrolase_composite"/>
</dbReference>
<dbReference type="PANTHER" id="PTHR11113">
    <property type="entry name" value="N-ACETYLGLUCOSAMINE-6-PHOSPHATE DEACETYLASE"/>
    <property type="match status" value="1"/>
</dbReference>
<proteinExistence type="inferred from homology"/>
<dbReference type="AlphaFoldDB" id="A0A518BDI5"/>
<dbReference type="Proteomes" id="UP000316921">
    <property type="component" value="Chromosome"/>
</dbReference>
<protein>
    <submittedName>
        <fullName evidence="3">Imidazolonepropionase</fullName>
        <ecNumber evidence="3">3.5.2.7</ecNumber>
    </submittedName>
</protein>
<keyword evidence="2 3" id="KW-0378">Hydrolase</keyword>
<dbReference type="KEGG" id="pbap:Pla133_01140"/>
<dbReference type="EC" id="3.5.2.7" evidence="3"/>
<sequence precursor="true">MHATLIGLALALAPGLPDAPESVATTNGVVVNGAAAPVFAIKATTVVVGDGNVLENGIVVIEGGRIRDVGVGLTLPEGTNLVEHDGVLTAGMVAPQSNLLPASERTDSTRPFLEGAELRFGFDPQTQACEQAAAAGITTAVLTPAASNVVGGLTAVVKTHGGKVVKGKAHLALSVNAAAANTDRYPTSYSGVIAELDARLGEGAEGVYAEARSGALPVLIAATTEADAQRAMALAKRHGLRGALLGARRVGEQQVESLRSSGLAVVFDSFGPGLGERSINAMLAVVEAGLPFAFELTDATRFRFDGAALVRAGADADTVWKAMTSGAAAIAGVGDRVGTLRRGLDADLLLWSGHPLDLTSVLEAVYVGGERVHGGDDQ</sequence>